<evidence type="ECO:0000256" key="1">
    <source>
        <dbReference type="ARBA" id="ARBA00001494"/>
    </source>
</evidence>
<evidence type="ECO:0000259" key="5">
    <source>
        <dbReference type="Pfam" id="PF10415"/>
    </source>
</evidence>
<name>A0A517E0E9_9FIRM</name>
<dbReference type="CDD" id="cd01357">
    <property type="entry name" value="Aspartase"/>
    <property type="match status" value="1"/>
</dbReference>
<dbReference type="Gene3D" id="1.20.200.10">
    <property type="entry name" value="Fumarase/aspartase (Central domain)"/>
    <property type="match status" value="1"/>
</dbReference>
<proteinExistence type="predicted"/>
<comment type="catalytic activity">
    <reaction evidence="1">
        <text>L-aspartate = fumarate + NH4(+)</text>
        <dbReference type="Rhea" id="RHEA:16601"/>
        <dbReference type="ChEBI" id="CHEBI:28938"/>
        <dbReference type="ChEBI" id="CHEBI:29806"/>
        <dbReference type="ChEBI" id="CHEBI:29991"/>
        <dbReference type="EC" id="4.3.1.1"/>
    </reaction>
</comment>
<dbReference type="InterPro" id="IPR020557">
    <property type="entry name" value="Fumarate_lyase_CS"/>
</dbReference>
<dbReference type="GO" id="GO:0008797">
    <property type="term" value="F:aspartate ammonia-lyase activity"/>
    <property type="evidence" value="ECO:0007669"/>
    <property type="project" value="UniProtKB-EC"/>
</dbReference>
<dbReference type="SUPFAM" id="SSF48557">
    <property type="entry name" value="L-aspartase-like"/>
    <property type="match status" value="1"/>
</dbReference>
<dbReference type="InterPro" id="IPR018951">
    <property type="entry name" value="Fumarase_C_C"/>
</dbReference>
<evidence type="ECO:0000256" key="2">
    <source>
        <dbReference type="ARBA" id="ARBA00012992"/>
    </source>
</evidence>
<feature type="domain" description="Fumarate lyase N-terminal" evidence="4">
    <location>
        <begin position="9"/>
        <end position="337"/>
    </location>
</feature>
<keyword evidence="7" id="KW-1185">Reference proteome</keyword>
<dbReference type="FunFam" id="1.20.200.10:FF:000001">
    <property type="entry name" value="Fumarate hydratase, mitochondrial"/>
    <property type="match status" value="1"/>
</dbReference>
<dbReference type="Pfam" id="PF00206">
    <property type="entry name" value="Lyase_1"/>
    <property type="match status" value="1"/>
</dbReference>
<organism evidence="6 7">
    <name type="scientific">Sporomusa termitida</name>
    <dbReference type="NCBI Taxonomy" id="2377"/>
    <lineage>
        <taxon>Bacteria</taxon>
        <taxon>Bacillati</taxon>
        <taxon>Bacillota</taxon>
        <taxon>Negativicutes</taxon>
        <taxon>Selenomonadales</taxon>
        <taxon>Sporomusaceae</taxon>
        <taxon>Sporomusa</taxon>
    </lineage>
</organism>
<evidence type="ECO:0000313" key="7">
    <source>
        <dbReference type="Proteomes" id="UP000320776"/>
    </source>
</evidence>
<dbReference type="InterPro" id="IPR024083">
    <property type="entry name" value="Fumarase/histidase_N"/>
</dbReference>
<dbReference type="PANTHER" id="PTHR42696">
    <property type="entry name" value="ASPARTATE AMMONIA-LYASE"/>
    <property type="match status" value="1"/>
</dbReference>
<dbReference type="Gene3D" id="1.10.40.30">
    <property type="entry name" value="Fumarase/aspartase (C-terminal domain)"/>
    <property type="match status" value="1"/>
</dbReference>
<dbReference type="FunFam" id="1.10.275.10:FF:000001">
    <property type="entry name" value="Fumarate hydratase, mitochondrial"/>
    <property type="match status" value="1"/>
</dbReference>
<sequence>MRLEKDLLGEREIPAGVYYGIYTLRARENFPLSGYKVSYTLIKAISLIKKAAAEVNSELGFLPQDKARAIATAAEEVMNGKLSDQFVVDALQGGAGTSTNMNVNEVLANRAIELLGGRLGDYDIVHPLNHVNKHQSTNDVYPTALRIAAIWLLKPLSESCAGLQAALQAKEAEFAGVIKVGRTEMQDAVPVMLGQEFSAYAGAIARDRWRLYKVEERLRQAALGGTAIGTGLNADRKYIFMVNDRVRQYAGIGLARAENMIDVIQNADVFVEVSGLLKALAVNLGKLAHDLRLLSSGPMAGLGEIRLPERQAGSSIMPGKVNPIIPEAVNQVAFHVMASDIAIAMAAQSGQLELNPFMPLIAHHLLENLSILTNAVTILNEFCVQGIMADSERCQLLLAGSQVSVTALVPHIGYDQASKVARRAMKAGISVRQAALELAVLSAEELDAVLDPRAMTRPGIAGSQK</sequence>
<dbReference type="AlphaFoldDB" id="A0A517E0E9"/>
<dbReference type="Gene3D" id="1.10.275.10">
    <property type="entry name" value="Fumarase/aspartase (N-terminal domain)"/>
    <property type="match status" value="1"/>
</dbReference>
<evidence type="ECO:0000256" key="3">
    <source>
        <dbReference type="ARBA" id="ARBA00023239"/>
    </source>
</evidence>
<dbReference type="KEGG" id="sted:SPTER_45520"/>
<dbReference type="EC" id="4.3.1.1" evidence="2"/>
<dbReference type="Pfam" id="PF10415">
    <property type="entry name" value="FumaraseC_C"/>
    <property type="match status" value="1"/>
</dbReference>
<dbReference type="EMBL" id="CP036259">
    <property type="protein sequence ID" value="QDR83080.1"/>
    <property type="molecule type" value="Genomic_DNA"/>
</dbReference>
<protein>
    <recommendedName>
        <fullName evidence="2">aspartate ammonia-lyase</fullName>
        <ecNumber evidence="2">4.3.1.1</ecNumber>
    </recommendedName>
</protein>
<dbReference type="InterPro" id="IPR008948">
    <property type="entry name" value="L-Aspartase-like"/>
</dbReference>
<dbReference type="PROSITE" id="PS00163">
    <property type="entry name" value="FUMARATE_LYASES"/>
    <property type="match status" value="1"/>
</dbReference>
<dbReference type="OrthoDB" id="9802809at2"/>
<dbReference type="InterPro" id="IPR000362">
    <property type="entry name" value="Fumarate_lyase_fam"/>
</dbReference>
<dbReference type="GO" id="GO:0006531">
    <property type="term" value="P:aspartate metabolic process"/>
    <property type="evidence" value="ECO:0007669"/>
    <property type="project" value="TreeGrafter"/>
</dbReference>
<dbReference type="GO" id="GO:0005829">
    <property type="term" value="C:cytosol"/>
    <property type="evidence" value="ECO:0007669"/>
    <property type="project" value="TreeGrafter"/>
</dbReference>
<feature type="domain" description="Fumarase C C-terminal" evidence="5">
    <location>
        <begin position="405"/>
        <end position="457"/>
    </location>
</feature>
<dbReference type="FunFam" id="1.10.40.30:FF:000002">
    <property type="entry name" value="Fumarate hydratase class II"/>
    <property type="match status" value="1"/>
</dbReference>
<evidence type="ECO:0000313" key="6">
    <source>
        <dbReference type="EMBL" id="QDR83080.1"/>
    </source>
</evidence>
<evidence type="ECO:0000259" key="4">
    <source>
        <dbReference type="Pfam" id="PF00206"/>
    </source>
</evidence>
<dbReference type="PANTHER" id="PTHR42696:SF2">
    <property type="entry name" value="ASPARTATE AMMONIA-LYASE"/>
    <property type="match status" value="1"/>
</dbReference>
<dbReference type="PRINTS" id="PR00149">
    <property type="entry name" value="FUMRATELYASE"/>
</dbReference>
<accession>A0A517E0E9</accession>
<dbReference type="Proteomes" id="UP000320776">
    <property type="component" value="Chromosome"/>
</dbReference>
<reference evidence="6 7" key="1">
    <citation type="submission" date="2019-02" db="EMBL/GenBank/DDBJ databases">
        <title>Closed genome of Sporomusa termitida DSM 4440.</title>
        <authorList>
            <person name="Poehlein A."/>
            <person name="Daniel R."/>
        </authorList>
    </citation>
    <scope>NUCLEOTIDE SEQUENCE [LARGE SCALE GENOMIC DNA]</scope>
    <source>
        <strain evidence="6 7">DSM 4440</strain>
    </source>
</reference>
<dbReference type="InterPro" id="IPR051546">
    <property type="entry name" value="Aspartate_Ammonia-Lyase"/>
</dbReference>
<gene>
    <name evidence="6" type="primary">aspA</name>
    <name evidence="6" type="ORF">SPTER_45520</name>
</gene>
<keyword evidence="3 6" id="KW-0456">Lyase</keyword>
<dbReference type="NCBIfam" id="NF008909">
    <property type="entry name" value="PRK12273.1"/>
    <property type="match status" value="1"/>
</dbReference>
<dbReference type="GO" id="GO:0006099">
    <property type="term" value="P:tricarboxylic acid cycle"/>
    <property type="evidence" value="ECO:0007669"/>
    <property type="project" value="InterPro"/>
</dbReference>
<dbReference type="InterPro" id="IPR022761">
    <property type="entry name" value="Fumarate_lyase_N"/>
</dbReference>
<dbReference type="RefSeq" id="WP_144352396.1">
    <property type="nucleotide sequence ID" value="NZ_CP036259.1"/>
</dbReference>